<dbReference type="SMART" id="SM00382">
    <property type="entry name" value="AAA"/>
    <property type="match status" value="1"/>
</dbReference>
<proteinExistence type="predicted"/>
<dbReference type="Pfam" id="PF00005">
    <property type="entry name" value="ABC_tran"/>
    <property type="match status" value="1"/>
</dbReference>
<evidence type="ECO:0000256" key="1">
    <source>
        <dbReference type="ARBA" id="ARBA00004202"/>
    </source>
</evidence>
<keyword evidence="2" id="KW-0813">Transport</keyword>
<evidence type="ECO:0000256" key="4">
    <source>
        <dbReference type="ARBA" id="ARBA00022741"/>
    </source>
</evidence>
<dbReference type="EMBL" id="JGYN01000003">
    <property type="protein sequence ID" value="KFI53076.1"/>
    <property type="molecule type" value="Genomic_DNA"/>
</dbReference>
<feature type="domain" description="ABC transporter" evidence="10">
    <location>
        <begin position="28"/>
        <end position="279"/>
    </location>
</feature>
<keyword evidence="11" id="KW-0378">Hydrolase</keyword>
<dbReference type="InterPro" id="IPR017871">
    <property type="entry name" value="ABC_transporter-like_CS"/>
</dbReference>
<evidence type="ECO:0000313" key="12">
    <source>
        <dbReference type="Proteomes" id="UP000029108"/>
    </source>
</evidence>
<comment type="catalytic activity">
    <reaction evidence="8">
        <text>a polar amino acid(out) + ATP + H2O = a polar amino acid(in) + ADP + phosphate + H(+)</text>
        <dbReference type="Rhea" id="RHEA:14673"/>
        <dbReference type="ChEBI" id="CHEBI:15377"/>
        <dbReference type="ChEBI" id="CHEBI:15378"/>
        <dbReference type="ChEBI" id="CHEBI:30616"/>
        <dbReference type="ChEBI" id="CHEBI:43474"/>
        <dbReference type="ChEBI" id="CHEBI:62031"/>
        <dbReference type="ChEBI" id="CHEBI:456216"/>
        <dbReference type="EC" id="7.4.2.1"/>
    </reaction>
    <physiologicalReaction direction="left-to-right" evidence="8">
        <dbReference type="Rhea" id="RHEA:14674"/>
    </physiologicalReaction>
</comment>
<evidence type="ECO:0000256" key="9">
    <source>
        <dbReference type="SAM" id="MobiDB-lite"/>
    </source>
</evidence>
<dbReference type="InterPro" id="IPR027417">
    <property type="entry name" value="P-loop_NTPase"/>
</dbReference>
<keyword evidence="12" id="KW-1185">Reference proteome</keyword>
<dbReference type="GO" id="GO:0015426">
    <property type="term" value="F:ATPase-coupled polar amino acid-transporter activity"/>
    <property type="evidence" value="ECO:0007669"/>
    <property type="project" value="UniProtKB-EC"/>
</dbReference>
<dbReference type="GO" id="GO:0016887">
    <property type="term" value="F:ATP hydrolysis activity"/>
    <property type="evidence" value="ECO:0007669"/>
    <property type="project" value="InterPro"/>
</dbReference>
<keyword evidence="5 11" id="KW-0067">ATP-binding</keyword>
<dbReference type="InterPro" id="IPR003439">
    <property type="entry name" value="ABC_transporter-like_ATP-bd"/>
</dbReference>
<evidence type="ECO:0000259" key="10">
    <source>
        <dbReference type="PROSITE" id="PS50893"/>
    </source>
</evidence>
<dbReference type="GO" id="GO:0005524">
    <property type="term" value="F:ATP binding"/>
    <property type="evidence" value="ECO:0007669"/>
    <property type="project" value="UniProtKB-KW"/>
</dbReference>
<dbReference type="InterPro" id="IPR050086">
    <property type="entry name" value="MetN_ABC_transporter-like"/>
</dbReference>
<evidence type="ECO:0000256" key="2">
    <source>
        <dbReference type="ARBA" id="ARBA00022448"/>
    </source>
</evidence>
<evidence type="ECO:0000313" key="11">
    <source>
        <dbReference type="EMBL" id="KFI53076.1"/>
    </source>
</evidence>
<keyword evidence="6" id="KW-0472">Membrane</keyword>
<dbReference type="AlphaFoldDB" id="A0A087A2S6"/>
<dbReference type="GO" id="GO:0005886">
    <property type="term" value="C:plasma membrane"/>
    <property type="evidence" value="ECO:0007669"/>
    <property type="project" value="UniProtKB-SubCell"/>
</dbReference>
<comment type="subcellular location">
    <subcellularLocation>
        <location evidence="1">Cell membrane</location>
        <topology evidence="1">Peripheral membrane protein</topology>
    </subcellularLocation>
</comment>
<dbReference type="PANTHER" id="PTHR43166">
    <property type="entry name" value="AMINO ACID IMPORT ATP-BINDING PROTEIN"/>
    <property type="match status" value="1"/>
</dbReference>
<evidence type="ECO:0000256" key="7">
    <source>
        <dbReference type="ARBA" id="ARBA00038850"/>
    </source>
</evidence>
<dbReference type="Gene3D" id="3.40.50.300">
    <property type="entry name" value="P-loop containing nucleotide triphosphate hydrolases"/>
    <property type="match status" value="1"/>
</dbReference>
<dbReference type="STRING" id="1437608.GCA_000771645_01695"/>
<evidence type="ECO:0000256" key="8">
    <source>
        <dbReference type="ARBA" id="ARBA00047624"/>
    </source>
</evidence>
<keyword evidence="3" id="KW-1003">Cell membrane</keyword>
<organism evidence="11 12">
    <name type="scientific">Bifidobacterium biavatii DSM 23969</name>
    <dbReference type="NCBI Taxonomy" id="1437608"/>
    <lineage>
        <taxon>Bacteria</taxon>
        <taxon>Bacillati</taxon>
        <taxon>Actinomycetota</taxon>
        <taxon>Actinomycetes</taxon>
        <taxon>Bifidobacteriales</taxon>
        <taxon>Bifidobacteriaceae</taxon>
        <taxon>Bifidobacterium</taxon>
    </lineage>
</organism>
<dbReference type="InterPro" id="IPR003593">
    <property type="entry name" value="AAA+_ATPase"/>
</dbReference>
<dbReference type="PIRSF" id="PIRSF039085">
    <property type="entry name" value="ABC_ATPase_HisP"/>
    <property type="match status" value="1"/>
</dbReference>
<name>A0A087A2S6_9BIFI</name>
<dbReference type="SUPFAM" id="SSF52540">
    <property type="entry name" value="P-loop containing nucleoside triphosphate hydrolases"/>
    <property type="match status" value="1"/>
</dbReference>
<dbReference type="eggNOG" id="COG1126">
    <property type="taxonomic scope" value="Bacteria"/>
</dbReference>
<dbReference type="EC" id="7.4.2.1" evidence="7"/>
<evidence type="ECO:0000256" key="6">
    <source>
        <dbReference type="ARBA" id="ARBA00023136"/>
    </source>
</evidence>
<dbReference type="CDD" id="cd03262">
    <property type="entry name" value="ABC_HisP_GlnQ"/>
    <property type="match status" value="1"/>
</dbReference>
<protein>
    <recommendedName>
        <fullName evidence="7">ABC-type polar-amino-acid transporter</fullName>
        <ecNumber evidence="7">7.4.2.1</ecNumber>
    </recommendedName>
</protein>
<dbReference type="PROSITE" id="PS00211">
    <property type="entry name" value="ABC_TRANSPORTER_1"/>
    <property type="match status" value="1"/>
</dbReference>
<evidence type="ECO:0000256" key="5">
    <source>
        <dbReference type="ARBA" id="ARBA00022840"/>
    </source>
</evidence>
<dbReference type="InterPro" id="IPR030679">
    <property type="entry name" value="ABC_ATPase_HisP-typ"/>
</dbReference>
<evidence type="ECO:0000256" key="3">
    <source>
        <dbReference type="ARBA" id="ARBA00022475"/>
    </source>
</evidence>
<dbReference type="PANTHER" id="PTHR43166:SF35">
    <property type="entry name" value="L-CYSTINE IMPORT ATP-BINDING PROTEIN TCYN"/>
    <property type="match status" value="1"/>
</dbReference>
<accession>A0A087A2S6</accession>
<reference evidence="11 12" key="1">
    <citation type="submission" date="2014-03" db="EMBL/GenBank/DDBJ databases">
        <title>Genomics of Bifidobacteria.</title>
        <authorList>
            <person name="Ventura M."/>
            <person name="Milani C."/>
            <person name="Lugli G.A."/>
        </authorList>
    </citation>
    <scope>NUCLEOTIDE SEQUENCE [LARGE SCALE GENOMIC DNA]</scope>
    <source>
        <strain evidence="11 12">DSM 23969</strain>
    </source>
</reference>
<gene>
    <name evidence="11" type="ORF">BBIA_1052</name>
</gene>
<sequence length="282" mass="30274">MTDMTAFPASGATGVNGANARTGATPAVKATQVHKAFGSLHVLKGVDLTVMPGTVTVILGPSGSGKSTFLRLINQLETLTGGTIEVDGEMIGYKPTGRTDAEGRPILQTLDDKAVAAQRSKLGMVFQRFNLFPHMTAIENVMEAPVHVKHMSKSEARELAIAELNRVGLGERLDYYPAELSGGQQQRVAIARALAMKPEIMLFDEPTSALDPELVGEVLNVMLSLAKEGMTMIVVTHEIGFAREVADQVVFMDGGVVVEQGGPDIIDHPTEPRFKDFLQHVL</sequence>
<dbReference type="PROSITE" id="PS50893">
    <property type="entry name" value="ABC_TRANSPORTER_2"/>
    <property type="match status" value="1"/>
</dbReference>
<keyword evidence="4" id="KW-0547">Nucleotide-binding</keyword>
<dbReference type="Proteomes" id="UP000029108">
    <property type="component" value="Unassembled WGS sequence"/>
</dbReference>
<comment type="caution">
    <text evidence="11">The sequence shown here is derived from an EMBL/GenBank/DDBJ whole genome shotgun (WGS) entry which is preliminary data.</text>
</comment>
<feature type="region of interest" description="Disordered" evidence="9">
    <location>
        <begin position="1"/>
        <end position="20"/>
    </location>
</feature>
<dbReference type="FunFam" id="3.40.50.300:FF:000020">
    <property type="entry name" value="Amino acid ABC transporter ATP-binding component"/>
    <property type="match status" value="1"/>
</dbReference>